<evidence type="ECO:0000313" key="1">
    <source>
        <dbReference type="EMBL" id="RLK57893.1"/>
    </source>
</evidence>
<dbReference type="Proteomes" id="UP000274786">
    <property type="component" value="Unassembled WGS sequence"/>
</dbReference>
<dbReference type="EMBL" id="RCDC01000004">
    <property type="protein sequence ID" value="RLK57893.1"/>
    <property type="molecule type" value="Genomic_DNA"/>
</dbReference>
<dbReference type="AlphaFoldDB" id="A0A498CLF2"/>
<sequence length="111" mass="12004">MDADAFVAKWYAEKVRLLAAVWTPGTASAARVAAMELSPDQTRQLREMLDAFTTDALYTLLLGLDGSAALGGDQRHYPLLDEDGSVIAEEGELEAAAYAWFHDGRSSQAGR</sequence>
<accession>A0A498CLF2</accession>
<gene>
    <name evidence="1" type="ORF">BCL79_2307</name>
</gene>
<protein>
    <submittedName>
        <fullName evidence="1">Uncharacterized protein</fullName>
    </submittedName>
</protein>
<name>A0A498CLF2_9GAMM</name>
<proteinExistence type="predicted"/>
<organism evidence="1 2">
    <name type="scientific">Stenotrophomonas rhizophila</name>
    <dbReference type="NCBI Taxonomy" id="216778"/>
    <lineage>
        <taxon>Bacteria</taxon>
        <taxon>Pseudomonadati</taxon>
        <taxon>Pseudomonadota</taxon>
        <taxon>Gammaproteobacteria</taxon>
        <taxon>Lysobacterales</taxon>
        <taxon>Lysobacteraceae</taxon>
        <taxon>Stenotrophomonas</taxon>
    </lineage>
</organism>
<comment type="caution">
    <text evidence="1">The sequence shown here is derived from an EMBL/GenBank/DDBJ whole genome shotgun (WGS) entry which is preliminary data.</text>
</comment>
<evidence type="ECO:0000313" key="2">
    <source>
        <dbReference type="Proteomes" id="UP000274786"/>
    </source>
</evidence>
<reference evidence="1 2" key="1">
    <citation type="submission" date="2018-10" db="EMBL/GenBank/DDBJ databases">
        <title>Comparative analysis of microorganisms from saline springs in Andes Mountain Range, Colombia.</title>
        <authorList>
            <person name="Rubin E."/>
        </authorList>
    </citation>
    <scope>NUCLEOTIDE SEQUENCE [LARGE SCALE GENOMIC DNA]</scope>
    <source>
        <strain evidence="1 2">USBA GBX 843</strain>
    </source>
</reference>
<dbReference type="RefSeq" id="WP_147433890.1">
    <property type="nucleotide sequence ID" value="NZ_RCDC01000004.1"/>
</dbReference>
<dbReference type="OrthoDB" id="9998349at2"/>